<dbReference type="CDD" id="cd01130">
    <property type="entry name" value="VirB11-like_ATPase"/>
    <property type="match status" value="1"/>
</dbReference>
<dbReference type="OrthoDB" id="9810761at2"/>
<dbReference type="InterPro" id="IPR050921">
    <property type="entry name" value="T4SS_GSP_E_ATPase"/>
</dbReference>
<evidence type="ECO:0000313" key="5">
    <source>
        <dbReference type="Proteomes" id="UP000256334"/>
    </source>
</evidence>
<dbReference type="PANTHER" id="PTHR30486">
    <property type="entry name" value="TWITCHING MOTILITY PROTEIN PILT"/>
    <property type="match status" value="1"/>
</dbReference>
<dbReference type="Gene3D" id="3.30.450.90">
    <property type="match status" value="1"/>
</dbReference>
<proteinExistence type="inferred from homology"/>
<name>A0A3D9DRJ5_9GAMM</name>
<dbReference type="EMBL" id="QRDJ01000013">
    <property type="protein sequence ID" value="REC93330.1"/>
    <property type="molecule type" value="Genomic_DNA"/>
</dbReference>
<dbReference type="AlphaFoldDB" id="A0A3D9DRJ5"/>
<feature type="domain" description="Bacterial type II secretion system protein E" evidence="3">
    <location>
        <begin position="147"/>
        <end position="288"/>
    </location>
</feature>
<organism evidence="4 5">
    <name type="scientific">Kushneria indalinina DSM 14324</name>
    <dbReference type="NCBI Taxonomy" id="1122140"/>
    <lineage>
        <taxon>Bacteria</taxon>
        <taxon>Pseudomonadati</taxon>
        <taxon>Pseudomonadota</taxon>
        <taxon>Gammaproteobacteria</taxon>
        <taxon>Oceanospirillales</taxon>
        <taxon>Halomonadaceae</taxon>
        <taxon>Kushneria</taxon>
    </lineage>
</organism>
<dbReference type="GO" id="GO:0044097">
    <property type="term" value="P:secretion by the type IV secretion system"/>
    <property type="evidence" value="ECO:0007669"/>
    <property type="project" value="InterPro"/>
</dbReference>
<dbReference type="Gene3D" id="3.40.50.300">
    <property type="entry name" value="P-loop containing nucleotide triphosphate hydrolases"/>
    <property type="match status" value="1"/>
</dbReference>
<dbReference type="PANTHER" id="PTHR30486:SF6">
    <property type="entry name" value="TYPE IV PILUS RETRACTATION ATPASE PILT"/>
    <property type="match status" value="1"/>
</dbReference>
<dbReference type="Pfam" id="PF00437">
    <property type="entry name" value="T2SSE"/>
    <property type="match status" value="1"/>
</dbReference>
<evidence type="ECO:0000259" key="3">
    <source>
        <dbReference type="Pfam" id="PF00437"/>
    </source>
</evidence>
<gene>
    <name evidence="4" type="ORF">C8D72_3489</name>
</gene>
<dbReference type="GO" id="GO:0005524">
    <property type="term" value="F:ATP binding"/>
    <property type="evidence" value="ECO:0007669"/>
    <property type="project" value="UniProtKB-UniRule"/>
</dbReference>
<dbReference type="GO" id="GO:0016887">
    <property type="term" value="F:ATP hydrolysis activity"/>
    <property type="evidence" value="ECO:0007669"/>
    <property type="project" value="InterPro"/>
</dbReference>
<dbReference type="SUPFAM" id="SSF52540">
    <property type="entry name" value="P-loop containing nucleoside triphosphate hydrolases"/>
    <property type="match status" value="1"/>
</dbReference>
<accession>A0A3D9DRJ5</accession>
<dbReference type="RefSeq" id="WP_115855697.1">
    <property type="nucleotide sequence ID" value="NZ_QRDJ01000013.1"/>
</dbReference>
<dbReference type="InterPro" id="IPR014155">
    <property type="entry name" value="VirB11"/>
</dbReference>
<evidence type="ECO:0000313" key="4">
    <source>
        <dbReference type="EMBL" id="REC93330.1"/>
    </source>
</evidence>
<keyword evidence="2" id="KW-0547">Nucleotide-binding</keyword>
<sequence length="339" mass="38078">MDKSTSSKNMLKSLGITQLLETDGLTEVAINKPGEIWTEVDGQWQRHEAPAITHDSFHQLVNALAVYNGGYVNASQPIASVTLPDGERGWIVMPPACAPFNCSLTIRKPSKKRFTLEDYRSTGRFSAAREVEPRNDDIEPYQKKLKAAIQERDIETVFRMAADYRLNVLMGGGTGSGKTTSMKTLADLYPHDKRYLTLEDSLELDLPNHPNHVRLLYSDVPGGVTSKKLIESCMRMKPDHIFLTELKGDETWSYLTLLNTGHNGSVTSSHFNNAASGHSRIADLVRQSPIGQTLDQDFILSTVRRTIDLVIFWDRTHLQEIYYNPEGQLRLARGEPYEG</sequence>
<comment type="caution">
    <text evidence="4">The sequence shown here is derived from an EMBL/GenBank/DDBJ whole genome shotgun (WGS) entry which is preliminary data.</text>
</comment>
<dbReference type="InterPro" id="IPR027417">
    <property type="entry name" value="P-loop_NTPase"/>
</dbReference>
<dbReference type="InterPro" id="IPR001482">
    <property type="entry name" value="T2SS/T4SS_dom"/>
</dbReference>
<dbReference type="Proteomes" id="UP000256334">
    <property type="component" value="Unassembled WGS sequence"/>
</dbReference>
<reference evidence="4 5" key="1">
    <citation type="submission" date="2018-07" db="EMBL/GenBank/DDBJ databases">
        <title>Genomic Encyclopedia of Type Strains, Phase IV (KMG-IV): sequencing the most valuable type-strain genomes for metagenomic binning, comparative biology and taxonomic classification.</title>
        <authorList>
            <person name="Goeker M."/>
        </authorList>
    </citation>
    <scope>NUCLEOTIDE SEQUENCE [LARGE SCALE GENOMIC DNA]</scope>
    <source>
        <strain evidence="4 5">DSM 14324</strain>
    </source>
</reference>
<keyword evidence="5" id="KW-1185">Reference proteome</keyword>
<comment type="similarity">
    <text evidence="1 2">Belongs to the GSP E family.</text>
</comment>
<comment type="function">
    <text evidence="2">Part of the Type IV secretion system.</text>
</comment>
<dbReference type="NCBIfam" id="TIGR02788">
    <property type="entry name" value="VirB11"/>
    <property type="match status" value="1"/>
</dbReference>
<evidence type="ECO:0000256" key="2">
    <source>
        <dbReference type="RuleBase" id="RU366071"/>
    </source>
</evidence>
<keyword evidence="2" id="KW-0067">ATP-binding</keyword>
<evidence type="ECO:0000256" key="1">
    <source>
        <dbReference type="ARBA" id="ARBA00006611"/>
    </source>
</evidence>
<dbReference type="GO" id="GO:0043684">
    <property type="term" value="C:type IV secretion system complex"/>
    <property type="evidence" value="ECO:0007669"/>
    <property type="project" value="UniProtKB-UniRule"/>
</dbReference>
<protein>
    <recommendedName>
        <fullName evidence="2">Type IV secretion system protein</fullName>
    </recommendedName>
</protein>